<feature type="disulfide bond" description="Redox-active" evidence="6">
    <location>
        <begin position="63"/>
        <end position="97"/>
    </location>
</feature>
<keyword evidence="3 6" id="KW-0560">Oxidoreductase</keyword>
<name>A0ABM5RT90_9CORY</name>
<feature type="active site" description="Cysteine sulfenic acid (-SOH) intermediate" evidence="6">
    <location>
        <position position="63"/>
    </location>
</feature>
<dbReference type="GO" id="GO:0004601">
    <property type="term" value="F:peroxidase activity"/>
    <property type="evidence" value="ECO:0007669"/>
    <property type="project" value="UniProtKB-KW"/>
</dbReference>
<dbReference type="Proteomes" id="UP000029910">
    <property type="component" value="Chromosome"/>
</dbReference>
<evidence type="ECO:0000256" key="3">
    <source>
        <dbReference type="ARBA" id="ARBA00023002"/>
    </source>
</evidence>
<evidence type="ECO:0000256" key="4">
    <source>
        <dbReference type="ARBA" id="ARBA00023157"/>
    </source>
</evidence>
<dbReference type="CDD" id="cd03014">
    <property type="entry name" value="PRX_Atyp2cys"/>
    <property type="match status" value="1"/>
</dbReference>
<comment type="catalytic activity">
    <reaction evidence="6">
        <text>a hydroperoxide + [thioredoxin]-dithiol = an alcohol + [thioredoxin]-disulfide + H2O</text>
        <dbReference type="Rhea" id="RHEA:62620"/>
        <dbReference type="Rhea" id="RHEA-COMP:10698"/>
        <dbReference type="Rhea" id="RHEA-COMP:10700"/>
        <dbReference type="ChEBI" id="CHEBI:15377"/>
        <dbReference type="ChEBI" id="CHEBI:29950"/>
        <dbReference type="ChEBI" id="CHEBI:30879"/>
        <dbReference type="ChEBI" id="CHEBI:35924"/>
        <dbReference type="ChEBI" id="CHEBI:50058"/>
        <dbReference type="EC" id="1.11.1.24"/>
    </reaction>
</comment>
<dbReference type="InterPro" id="IPR013740">
    <property type="entry name" value="Redoxin"/>
</dbReference>
<evidence type="ECO:0000256" key="5">
    <source>
        <dbReference type="ARBA" id="ARBA00023284"/>
    </source>
</evidence>
<dbReference type="PANTHER" id="PTHR43110:SF1">
    <property type="entry name" value="THIOL PEROXIDASE"/>
    <property type="match status" value="1"/>
</dbReference>
<accession>A0ABM5RT90</accession>
<dbReference type="InterPro" id="IPR036249">
    <property type="entry name" value="Thioredoxin-like_sf"/>
</dbReference>
<dbReference type="EMBL" id="CP009622">
    <property type="protein sequence ID" value="AIU32819.1"/>
    <property type="molecule type" value="Genomic_DNA"/>
</dbReference>
<comment type="function">
    <text evidence="6">Thiol-specific peroxidase that catalyzes the reduction of hydrogen peroxide and organic hydroperoxides to water and alcohols, respectively. Plays a role in cell protection against oxidative stress by detoxifying peroxides.</text>
</comment>
<keyword evidence="4 6" id="KW-1015">Disulfide bond</keyword>
<keyword evidence="1 6" id="KW-0575">Peroxidase</keyword>
<keyword evidence="2 6" id="KW-0049">Antioxidant</keyword>
<evidence type="ECO:0000256" key="1">
    <source>
        <dbReference type="ARBA" id="ARBA00022559"/>
    </source>
</evidence>
<comment type="subunit">
    <text evidence="6">Homodimer.</text>
</comment>
<dbReference type="InterPro" id="IPR002065">
    <property type="entry name" value="TPX"/>
</dbReference>
<dbReference type="InterPro" id="IPR018219">
    <property type="entry name" value="Tpx_CS"/>
</dbReference>
<keyword evidence="9" id="KW-1185">Reference proteome</keyword>
<comment type="miscellaneous">
    <text evidence="6">The active site is a conserved redox-active cysteine residue, the peroxidatic cysteine (C(P)), which makes the nucleophilic attack on the peroxide substrate. The peroxide oxidizes the C(P)-SH to cysteine sulfenic acid (C(P)-SOH), which then reacts with another cysteine residue, the resolving cysteine (C(R)), to form a disulfide bridge. The disulfide is subsequently reduced by an appropriate electron donor to complete the catalytic cycle. In this atypical 2-Cys peroxiredoxin, C(R) is present in the same subunit to form an intramolecular disulfide. The disulfide is subsequently reduced by thioredoxin.</text>
</comment>
<dbReference type="EC" id="1.11.1.24" evidence="6"/>
<dbReference type="PANTHER" id="PTHR43110">
    <property type="entry name" value="THIOL PEROXIDASE"/>
    <property type="match status" value="1"/>
</dbReference>
<dbReference type="PROSITE" id="PS51352">
    <property type="entry name" value="THIOREDOXIN_2"/>
    <property type="match status" value="1"/>
</dbReference>
<dbReference type="SUPFAM" id="SSF52833">
    <property type="entry name" value="Thioredoxin-like"/>
    <property type="match status" value="1"/>
</dbReference>
<keyword evidence="5 6" id="KW-0676">Redox-active center</keyword>
<dbReference type="NCBIfam" id="NF001808">
    <property type="entry name" value="PRK00522.1"/>
    <property type="match status" value="1"/>
</dbReference>
<dbReference type="InterPro" id="IPR013766">
    <property type="entry name" value="Thioredoxin_domain"/>
</dbReference>
<evidence type="ECO:0000259" key="7">
    <source>
        <dbReference type="PROSITE" id="PS51352"/>
    </source>
</evidence>
<reference evidence="8 9" key="1">
    <citation type="journal article" date="2015" name="Genome Announc.">
        <title>Genome Sequence of Corynebacterium ulcerans Strain FRC11.</title>
        <authorList>
            <person name="Benevides Lde J."/>
            <person name="Viana M.V."/>
            <person name="Mariano D.C."/>
            <person name="Rocha Fde S."/>
            <person name="Bagano P.C."/>
            <person name="Folador E.L."/>
            <person name="Pereira F.L."/>
            <person name="Dorella F.A."/>
            <person name="Leal C.A."/>
            <person name="Carvalho A.F."/>
            <person name="Soares Sde C."/>
            <person name="Carneiro A."/>
            <person name="Ramos R."/>
            <person name="Badell-Ocando E."/>
            <person name="Guiso N."/>
            <person name="Silva A."/>
            <person name="Figueiredo H."/>
            <person name="Azevedo V."/>
            <person name="Guimaraes L.C."/>
        </authorList>
    </citation>
    <scope>NUCLEOTIDE SEQUENCE [LARGE SCALE GENOMIC DNA]</scope>
    <source>
        <strain evidence="9">FRC0011</strain>
    </source>
</reference>
<sequence length="168" mass="18105">MAGMATTHFHGTDVSTVGNLPDMGEQIKRFTLTGVDLADLNEATFAGKRIVFNIFPSVDTDVCAASVRRFNELASEMDNTVVLCVSMDLPFALSRFCAAEGLDNVIPASAFRSDFGQDFGVVLEGSPLKGLFGRAVVVTDEQGVVQHRELVSEITEEPNYDTALAALR</sequence>
<dbReference type="HAMAP" id="MF_00269">
    <property type="entry name" value="Tpx"/>
    <property type="match status" value="1"/>
</dbReference>
<dbReference type="Gene3D" id="3.40.30.10">
    <property type="entry name" value="Glutaredoxin"/>
    <property type="match status" value="1"/>
</dbReference>
<proteinExistence type="inferred from homology"/>
<dbReference type="PROSITE" id="PS01265">
    <property type="entry name" value="TPX"/>
    <property type="match status" value="1"/>
</dbReference>
<organism evidence="8 9">
    <name type="scientific">Corynebacterium ramonii</name>
    <dbReference type="NCBI Taxonomy" id="3026968"/>
    <lineage>
        <taxon>Bacteria</taxon>
        <taxon>Bacillati</taxon>
        <taxon>Actinomycetota</taxon>
        <taxon>Actinomycetes</taxon>
        <taxon>Mycobacteriales</taxon>
        <taxon>Corynebacteriaceae</taxon>
        <taxon>Corynebacterium</taxon>
    </lineage>
</organism>
<protein>
    <recommendedName>
        <fullName evidence="6">Thiol peroxidase</fullName>
        <shortName evidence="6">Tpx</shortName>
        <ecNumber evidence="6">1.11.1.24</ecNumber>
    </recommendedName>
    <alternativeName>
        <fullName evidence="6">Peroxiredoxin tpx</fullName>
        <shortName evidence="6">Prx</shortName>
    </alternativeName>
    <alternativeName>
        <fullName evidence="6">Thioredoxin peroxidase</fullName>
    </alternativeName>
    <alternativeName>
        <fullName evidence="6">Thioredoxin-dependent peroxiredoxin</fullName>
    </alternativeName>
</protein>
<comment type="similarity">
    <text evidence="6">Belongs to the peroxiredoxin family. Tpx subfamily.</text>
</comment>
<feature type="domain" description="Thioredoxin" evidence="7">
    <location>
        <begin position="21"/>
        <end position="168"/>
    </location>
</feature>
<evidence type="ECO:0000313" key="9">
    <source>
        <dbReference type="Proteomes" id="UP000029910"/>
    </source>
</evidence>
<dbReference type="Pfam" id="PF08534">
    <property type="entry name" value="Redoxin"/>
    <property type="match status" value="1"/>
</dbReference>
<evidence type="ECO:0000256" key="2">
    <source>
        <dbReference type="ARBA" id="ARBA00022862"/>
    </source>
</evidence>
<evidence type="ECO:0000313" key="8">
    <source>
        <dbReference type="EMBL" id="AIU32819.1"/>
    </source>
</evidence>
<evidence type="ECO:0000256" key="6">
    <source>
        <dbReference type="HAMAP-Rule" id="MF_00269"/>
    </source>
</evidence>
<gene>
    <name evidence="6 8" type="primary">tpx</name>
    <name evidence="8" type="ORF">CulFRC11_1243</name>
</gene>
<dbReference type="InterPro" id="IPR050455">
    <property type="entry name" value="Tpx_Peroxidase_subfamily"/>
</dbReference>